<dbReference type="PROSITE" id="PS51257">
    <property type="entry name" value="PROKAR_LIPOPROTEIN"/>
    <property type="match status" value="1"/>
</dbReference>
<protein>
    <submittedName>
        <fullName evidence="1">Type IV pilus assembly protein PilP</fullName>
    </submittedName>
</protein>
<evidence type="ECO:0000313" key="1">
    <source>
        <dbReference type="EMBL" id="PWK48553.1"/>
    </source>
</evidence>
<dbReference type="InterPro" id="IPR007446">
    <property type="entry name" value="PilP"/>
</dbReference>
<proteinExistence type="predicted"/>
<dbReference type="RefSeq" id="WP_109764224.1">
    <property type="nucleotide sequence ID" value="NZ_QGGU01000009.1"/>
</dbReference>
<reference evidence="1 2" key="1">
    <citation type="submission" date="2018-05" db="EMBL/GenBank/DDBJ databases">
        <title>Genomic Encyclopedia of Type Strains, Phase IV (KMG-IV): sequencing the most valuable type-strain genomes for metagenomic binning, comparative biology and taxonomic classification.</title>
        <authorList>
            <person name="Goeker M."/>
        </authorList>
    </citation>
    <scope>NUCLEOTIDE SEQUENCE [LARGE SCALE GENOMIC DNA]</scope>
    <source>
        <strain evidence="1 2">DSM 25350</strain>
    </source>
</reference>
<dbReference type="AlphaFoldDB" id="A0A316FJU0"/>
<comment type="caution">
    <text evidence="1">The sequence shown here is derived from an EMBL/GenBank/DDBJ whole genome shotgun (WGS) entry which is preliminary data.</text>
</comment>
<dbReference type="EMBL" id="QGGU01000009">
    <property type="protein sequence ID" value="PWK48553.1"/>
    <property type="molecule type" value="Genomic_DNA"/>
</dbReference>
<evidence type="ECO:0000313" key="2">
    <source>
        <dbReference type="Proteomes" id="UP000245790"/>
    </source>
</evidence>
<sequence>MSLSKPKILALSVFSFILVGCESNTEDLRDWVKQVKAKPAGPIEPMPEVKQTPSFEYSASDYRSPFAELEPEVESELQVIAEGCDAAVQPDPNRRREDLERYSVDSMEMVGAMSKDNINWGLLKMTSGPSSGKVFKVSSGNYIGVNHGKIVDINAFRIVVETLVPDGQGCWEKRVVNLALNE</sequence>
<name>A0A316FJU0_9GAMM</name>
<dbReference type="Proteomes" id="UP000245790">
    <property type="component" value="Unassembled WGS sequence"/>
</dbReference>
<dbReference type="OrthoDB" id="5296580at2"/>
<gene>
    <name evidence="1" type="ORF">C8D97_109104</name>
</gene>
<keyword evidence="2" id="KW-1185">Reference proteome</keyword>
<dbReference type="Gene3D" id="2.30.30.830">
    <property type="match status" value="1"/>
</dbReference>
<accession>A0A316FJU0</accession>
<dbReference type="PIRSF" id="PIRSF016481">
    <property type="entry name" value="Pilus_assembly_PilP"/>
    <property type="match status" value="1"/>
</dbReference>
<dbReference type="Pfam" id="PF04351">
    <property type="entry name" value="PilP"/>
    <property type="match status" value="1"/>
</dbReference>
<organism evidence="1 2">
    <name type="scientific">Pleionea mediterranea</name>
    <dbReference type="NCBI Taxonomy" id="523701"/>
    <lineage>
        <taxon>Bacteria</taxon>
        <taxon>Pseudomonadati</taxon>
        <taxon>Pseudomonadota</taxon>
        <taxon>Gammaproteobacteria</taxon>
        <taxon>Oceanospirillales</taxon>
        <taxon>Pleioneaceae</taxon>
        <taxon>Pleionea</taxon>
    </lineage>
</organism>